<dbReference type="STRING" id="1328759.A0A5C2RYC9"/>
<evidence type="ECO:0000313" key="2">
    <source>
        <dbReference type="Proteomes" id="UP000313359"/>
    </source>
</evidence>
<dbReference type="Proteomes" id="UP000313359">
    <property type="component" value="Unassembled WGS sequence"/>
</dbReference>
<organism evidence="1 2">
    <name type="scientific">Lentinus tigrinus ALCF2SS1-6</name>
    <dbReference type="NCBI Taxonomy" id="1328759"/>
    <lineage>
        <taxon>Eukaryota</taxon>
        <taxon>Fungi</taxon>
        <taxon>Dikarya</taxon>
        <taxon>Basidiomycota</taxon>
        <taxon>Agaricomycotina</taxon>
        <taxon>Agaricomycetes</taxon>
        <taxon>Polyporales</taxon>
        <taxon>Polyporaceae</taxon>
        <taxon>Lentinus</taxon>
    </lineage>
</organism>
<sequence>MASWVLAHPPWQSLSRFRLRFDALVRVGGMTSKQFLNTPTLSMDMETPMMKEMKAYPYPSVSPDASLFEEPDESYIQAAGSAEEYAASSPLDRNRTLPCYTLERLALDGKYEDADHVHAELVEHGVRIRPHAVYHFIARKVLSADNIPSQARVDAFVKWWSLVPSKEKWDCTRSVGFILTETLRKDAIPDIPLIARFALLAASKGYASQVSADVINILARFAPPSFTIQFLEQFCVTTWNYATSLPDYKKSPQRAAKDLLEVQFPAWYSSAVRTFASTGDFTPAMAALRVACSRKLFVTQGTYIHLLRRLELAKETKHIKTLESLWEERARVVGVELDTALPVVTIREIPVPAHDDVAAVAASARQLKQALRDRSPVAARNLAALLGVFLDIGRLNLVRRIRSLAYRSGYSAISTWALAEMIYYQAFGRKSLSAFLSVFEHHFYLVGVPQIIFDPVLISEHRLRIPPLHKPKGNLYLLGPPPTLRRRLQPSLYHTYMLWRTVVHGVRRPATLVRLYRSFFEQVAASRRIHVSPALLPPLLSHKRVFARPAPSRPSADAEYMKPIPPHSVYDVRFFNIFITMFARFQFWPYLTRVIIDLHRLGFHRDDGTQNAFMQQLRLSRDMQSVHRLLNYWEDTVDRACKELKNTQWKDEPTEHSTEPVVEKPDPETMKRYILTFFYLATIRRLVLDGRTDHAREVIERFTQAVPGRKSDRRAVRAVKNAMKEVEASSMTSAAKDASSGYENPELDTELGVVPLYQ</sequence>
<protein>
    <submittedName>
        <fullName evidence="1">Uncharacterized protein</fullName>
    </submittedName>
</protein>
<dbReference type="EMBL" id="ML122291">
    <property type="protein sequence ID" value="RPD55984.1"/>
    <property type="molecule type" value="Genomic_DNA"/>
</dbReference>
<dbReference type="AlphaFoldDB" id="A0A5C2RYC9"/>
<keyword evidence="2" id="KW-1185">Reference proteome</keyword>
<proteinExistence type="predicted"/>
<accession>A0A5C2RYC9</accession>
<gene>
    <name evidence="1" type="ORF">L227DRAFT_614862</name>
</gene>
<dbReference type="OrthoDB" id="185373at2759"/>
<evidence type="ECO:0000313" key="1">
    <source>
        <dbReference type="EMBL" id="RPD55984.1"/>
    </source>
</evidence>
<reference evidence="1" key="1">
    <citation type="journal article" date="2018" name="Genome Biol. Evol.">
        <title>Genomics and development of Lentinus tigrinus, a white-rot wood-decaying mushroom with dimorphic fruiting bodies.</title>
        <authorList>
            <person name="Wu B."/>
            <person name="Xu Z."/>
            <person name="Knudson A."/>
            <person name="Carlson A."/>
            <person name="Chen N."/>
            <person name="Kovaka S."/>
            <person name="LaButti K."/>
            <person name="Lipzen A."/>
            <person name="Pennachio C."/>
            <person name="Riley R."/>
            <person name="Schakwitz W."/>
            <person name="Umezawa K."/>
            <person name="Ohm R.A."/>
            <person name="Grigoriev I.V."/>
            <person name="Nagy L.G."/>
            <person name="Gibbons J."/>
            <person name="Hibbett D."/>
        </authorList>
    </citation>
    <scope>NUCLEOTIDE SEQUENCE [LARGE SCALE GENOMIC DNA]</scope>
    <source>
        <strain evidence="1">ALCF2SS1-6</strain>
    </source>
</reference>
<name>A0A5C2RYC9_9APHY</name>